<reference evidence="1 2" key="1">
    <citation type="journal article" date="2014" name="Genome Announc.">
        <title>Draft Genome Sequence of Lactobacillus plantarum CMPG5300, a Human Vaginal Isolate.</title>
        <authorList>
            <person name="Malik S."/>
            <person name="Siezen R.J."/>
            <person name="Renckens B."/>
            <person name="Vaneechoutte M."/>
            <person name="Vanderleyden J."/>
            <person name="Lebeer S."/>
        </authorList>
    </citation>
    <scope>NUCLEOTIDE SEQUENCE [LARGE SCALE GENOMIC DNA]</scope>
    <source>
        <strain evidence="1 2">CMPG5300</strain>
    </source>
</reference>
<name>A0AAW3FJ13_LACPN</name>
<protein>
    <submittedName>
        <fullName evidence="1">Uncharacterized protein</fullName>
    </submittedName>
</protein>
<evidence type="ECO:0000313" key="1">
    <source>
        <dbReference type="EMBL" id="KGH41327.1"/>
    </source>
</evidence>
<gene>
    <name evidence="1" type="ORF">CMPG5300_3056</name>
</gene>
<dbReference type="EMBL" id="AXZV01000021">
    <property type="protein sequence ID" value="KGH41327.1"/>
    <property type="molecule type" value="Genomic_DNA"/>
</dbReference>
<sequence>MLNHHGIFINELASRKVAILRNRYSNEAHHKKISDVVFWLPLPDGISVLSFNTEKRAM</sequence>
<dbReference type="Proteomes" id="UP000029801">
    <property type="component" value="Chromosome"/>
</dbReference>
<comment type="caution">
    <text evidence="1">The sequence shown here is derived from an EMBL/GenBank/DDBJ whole genome shotgun (WGS) entry which is preliminary data.</text>
</comment>
<organism evidence="1 2">
    <name type="scientific">Lactiplantibacillus plantarum CMPG5300</name>
    <dbReference type="NCBI Taxonomy" id="1304889"/>
    <lineage>
        <taxon>Bacteria</taxon>
        <taxon>Bacillati</taxon>
        <taxon>Bacillota</taxon>
        <taxon>Bacilli</taxon>
        <taxon>Lactobacillales</taxon>
        <taxon>Lactobacillaceae</taxon>
        <taxon>Lactiplantibacillus</taxon>
    </lineage>
</organism>
<proteinExistence type="predicted"/>
<dbReference type="AlphaFoldDB" id="A0AAW3FJ13"/>
<evidence type="ECO:0000313" key="2">
    <source>
        <dbReference type="Proteomes" id="UP000029801"/>
    </source>
</evidence>
<accession>A0AAW3FJ13</accession>